<evidence type="ECO:0000313" key="2">
    <source>
        <dbReference type="Proteomes" id="UP000033664"/>
    </source>
</evidence>
<protein>
    <recommendedName>
        <fullName evidence="3">Solute-binding protein family 3/N-terminal domain-containing protein</fullName>
    </recommendedName>
</protein>
<evidence type="ECO:0000313" key="1">
    <source>
        <dbReference type="EMBL" id="KJZ00647.1"/>
    </source>
</evidence>
<name>A0A0F4PL24_9GAMM</name>
<dbReference type="Proteomes" id="UP000033664">
    <property type="component" value="Unassembled WGS sequence"/>
</dbReference>
<dbReference type="EMBL" id="JXXZ01000006">
    <property type="protein sequence ID" value="KJZ00647.1"/>
    <property type="molecule type" value="Genomic_DNA"/>
</dbReference>
<dbReference type="AlphaFoldDB" id="A0A0F4PL24"/>
<gene>
    <name evidence="1" type="ORF">TW72_07820</name>
</gene>
<dbReference type="eggNOG" id="COG3221">
    <property type="taxonomic scope" value="Bacteria"/>
</dbReference>
<organism evidence="1 2">
    <name type="scientific">Pseudoalteromonas ruthenica</name>
    <dbReference type="NCBI Taxonomy" id="151081"/>
    <lineage>
        <taxon>Bacteria</taxon>
        <taxon>Pseudomonadati</taxon>
        <taxon>Pseudomonadota</taxon>
        <taxon>Gammaproteobacteria</taxon>
        <taxon>Alteromonadales</taxon>
        <taxon>Pseudoalteromonadaceae</taxon>
        <taxon>Pseudoalteromonas</taxon>
    </lineage>
</organism>
<keyword evidence="2" id="KW-1185">Reference proteome</keyword>
<sequence length="294" mass="32828">MFNRRDTALILVTLMVLALTSYLIGTMRFTLATTQLGNVIATHYSCNTTQPENKTQLTLFAPSENVVKRLAQSLCKDTTVSKQYGAVQAFWGGSSEFEVNVLGKGLADLILAKENLFSAFTAHETYGYSPLVGYPSYTAYFIASKEKPRLEKSYFLDKRIGLIEYPTSRSGHIMPKQVFKELDINMNSLNITFVNSHSALRDKLALGEVDIISSYWQQADNERFSSNYITAISDNISGSHWFLRQASDNPDLACAIQGAILSQAEEQSAQYFKQAKPYWRCSDSAPATFQGEPL</sequence>
<dbReference type="Gene3D" id="3.40.190.10">
    <property type="entry name" value="Periplasmic binding protein-like II"/>
    <property type="match status" value="2"/>
</dbReference>
<proteinExistence type="predicted"/>
<reference evidence="1 2" key="1">
    <citation type="journal article" date="2015" name="BMC Genomics">
        <title>Genome mining reveals unlocked bioactive potential of marine Gram-negative bacteria.</title>
        <authorList>
            <person name="Machado H."/>
            <person name="Sonnenschein E.C."/>
            <person name="Melchiorsen J."/>
            <person name="Gram L."/>
        </authorList>
    </citation>
    <scope>NUCLEOTIDE SEQUENCE [LARGE SCALE GENOMIC DNA]</scope>
    <source>
        <strain evidence="1 2">S3137</strain>
    </source>
</reference>
<comment type="caution">
    <text evidence="1">The sequence shown here is derived from an EMBL/GenBank/DDBJ whole genome shotgun (WGS) entry which is preliminary data.</text>
</comment>
<dbReference type="PATRIC" id="fig|151081.8.peg.2674"/>
<dbReference type="Pfam" id="PF12974">
    <property type="entry name" value="Phosphonate-bd"/>
    <property type="match status" value="1"/>
</dbReference>
<accession>A0A0F4PL24</accession>
<evidence type="ECO:0008006" key="3">
    <source>
        <dbReference type="Google" id="ProtNLM"/>
    </source>
</evidence>